<dbReference type="AlphaFoldDB" id="A0A8S3CYB6"/>
<evidence type="ECO:0000313" key="1">
    <source>
        <dbReference type="EMBL" id="CAF4931310.1"/>
    </source>
</evidence>
<feature type="non-terminal residue" evidence="1">
    <location>
        <position position="1"/>
    </location>
</feature>
<evidence type="ECO:0000313" key="2">
    <source>
        <dbReference type="Proteomes" id="UP000681967"/>
    </source>
</evidence>
<dbReference type="Proteomes" id="UP000681967">
    <property type="component" value="Unassembled WGS sequence"/>
</dbReference>
<protein>
    <recommendedName>
        <fullName evidence="3">F-box domain-containing protein</fullName>
    </recommendedName>
</protein>
<gene>
    <name evidence="1" type="ORF">BYL167_LOCUS53326</name>
</gene>
<sequence>MNLSKVIDKENSGVEIKRTSSAQRDEENIIRKRLKINSIATVASSVNKDDVDRGHQIDTHIAVSKLELLPNELLYVIVSHLHTSCIVQAFHGLNQRFNSIVFQSIRNFDISNYVSRTWLLEYMPRITDAIVNMSLRVDSLPYAFPYENFYRNLTSMVLKHTLFTVEFNVENDGAFATAVTCLNTLSQCGLTAECCRQSNLRNNGIVLKKDDQ</sequence>
<comment type="caution">
    <text evidence="1">The sequence shown here is derived from an EMBL/GenBank/DDBJ whole genome shotgun (WGS) entry which is preliminary data.</text>
</comment>
<dbReference type="EMBL" id="CAJOBH010178146">
    <property type="protein sequence ID" value="CAF4931310.1"/>
    <property type="molecule type" value="Genomic_DNA"/>
</dbReference>
<evidence type="ECO:0008006" key="3">
    <source>
        <dbReference type="Google" id="ProtNLM"/>
    </source>
</evidence>
<accession>A0A8S3CYB6</accession>
<reference evidence="1" key="1">
    <citation type="submission" date="2021-02" db="EMBL/GenBank/DDBJ databases">
        <authorList>
            <person name="Nowell W R."/>
        </authorList>
    </citation>
    <scope>NUCLEOTIDE SEQUENCE</scope>
</reference>
<name>A0A8S3CYB6_9BILA</name>
<proteinExistence type="predicted"/>
<organism evidence="1 2">
    <name type="scientific">Rotaria magnacalcarata</name>
    <dbReference type="NCBI Taxonomy" id="392030"/>
    <lineage>
        <taxon>Eukaryota</taxon>
        <taxon>Metazoa</taxon>
        <taxon>Spiralia</taxon>
        <taxon>Gnathifera</taxon>
        <taxon>Rotifera</taxon>
        <taxon>Eurotatoria</taxon>
        <taxon>Bdelloidea</taxon>
        <taxon>Philodinida</taxon>
        <taxon>Philodinidae</taxon>
        <taxon>Rotaria</taxon>
    </lineage>
</organism>